<evidence type="ECO:0000259" key="6">
    <source>
        <dbReference type="PROSITE" id="PS50109"/>
    </source>
</evidence>
<keyword evidence="7" id="KW-0808">Transferase</keyword>
<keyword evidence="5" id="KW-1133">Transmembrane helix</keyword>
<reference evidence="7 8" key="1">
    <citation type="submission" date="2020-09" db="EMBL/GenBank/DDBJ databases">
        <title>Pseudoxanthomonas sp. CAU 1598 isolated from sand of Yaerae Beach.</title>
        <authorList>
            <person name="Kim W."/>
        </authorList>
    </citation>
    <scope>NUCLEOTIDE SEQUENCE [LARGE SCALE GENOMIC DNA]</scope>
    <source>
        <strain evidence="7 8">CAU 1598</strain>
    </source>
</reference>
<keyword evidence="5" id="KW-0472">Membrane</keyword>
<dbReference type="RefSeq" id="WP_192029560.1">
    <property type="nucleotide sequence ID" value="NZ_JACYTR010000017.1"/>
</dbReference>
<dbReference type="SMART" id="SM00387">
    <property type="entry name" value="HATPase_c"/>
    <property type="match status" value="1"/>
</dbReference>
<keyword evidence="4" id="KW-0175">Coiled coil</keyword>
<comment type="catalytic activity">
    <reaction evidence="1">
        <text>ATP + protein L-histidine = ADP + protein N-phospho-L-histidine.</text>
        <dbReference type="EC" id="2.7.13.3"/>
    </reaction>
</comment>
<keyword evidence="3" id="KW-0597">Phosphoprotein</keyword>
<dbReference type="InterPro" id="IPR035965">
    <property type="entry name" value="PAS-like_dom_sf"/>
</dbReference>
<keyword evidence="8" id="KW-1185">Reference proteome</keyword>
<feature type="domain" description="Histidine kinase" evidence="6">
    <location>
        <begin position="381"/>
        <end position="613"/>
    </location>
</feature>
<gene>
    <name evidence="7" type="ORF">IFO71_10355</name>
</gene>
<keyword evidence="7" id="KW-0418">Kinase</keyword>
<accession>A0AAW3ZJI0</accession>
<dbReference type="AlphaFoldDB" id="A0AAW3ZJI0"/>
<dbReference type="CDD" id="cd00082">
    <property type="entry name" value="HisKA"/>
    <property type="match status" value="1"/>
</dbReference>
<dbReference type="PANTHER" id="PTHR43065">
    <property type="entry name" value="SENSOR HISTIDINE KINASE"/>
    <property type="match status" value="1"/>
</dbReference>
<dbReference type="InterPro" id="IPR003594">
    <property type="entry name" value="HATPase_dom"/>
</dbReference>
<feature type="transmembrane region" description="Helical" evidence="5">
    <location>
        <begin position="146"/>
        <end position="168"/>
    </location>
</feature>
<evidence type="ECO:0000256" key="1">
    <source>
        <dbReference type="ARBA" id="ARBA00000085"/>
    </source>
</evidence>
<dbReference type="Gene3D" id="3.30.450.20">
    <property type="entry name" value="PAS domain"/>
    <property type="match status" value="1"/>
</dbReference>
<dbReference type="Gene3D" id="1.10.287.130">
    <property type="match status" value="1"/>
</dbReference>
<evidence type="ECO:0000256" key="3">
    <source>
        <dbReference type="ARBA" id="ARBA00022553"/>
    </source>
</evidence>
<evidence type="ECO:0000313" key="7">
    <source>
        <dbReference type="EMBL" id="MBD8526138.1"/>
    </source>
</evidence>
<dbReference type="PANTHER" id="PTHR43065:SF42">
    <property type="entry name" value="TWO-COMPONENT SENSOR PPRA"/>
    <property type="match status" value="1"/>
</dbReference>
<dbReference type="SUPFAM" id="SSF55874">
    <property type="entry name" value="ATPase domain of HSP90 chaperone/DNA topoisomerase II/histidine kinase"/>
    <property type="match status" value="1"/>
</dbReference>
<dbReference type="EC" id="2.7.13.3" evidence="2"/>
<dbReference type="Pfam" id="PF02518">
    <property type="entry name" value="HATPase_c"/>
    <property type="match status" value="1"/>
</dbReference>
<evidence type="ECO:0000256" key="2">
    <source>
        <dbReference type="ARBA" id="ARBA00012438"/>
    </source>
</evidence>
<keyword evidence="5" id="KW-0812">Transmembrane</keyword>
<dbReference type="SUPFAM" id="SSF47384">
    <property type="entry name" value="Homodimeric domain of signal transducing histidine kinase"/>
    <property type="match status" value="1"/>
</dbReference>
<dbReference type="GO" id="GO:0000155">
    <property type="term" value="F:phosphorelay sensor kinase activity"/>
    <property type="evidence" value="ECO:0007669"/>
    <property type="project" value="InterPro"/>
</dbReference>
<dbReference type="InterPro" id="IPR036890">
    <property type="entry name" value="HATPase_C_sf"/>
</dbReference>
<organism evidence="7 8">
    <name type="scientific">Pseudomarimonas arenosa</name>
    <dbReference type="NCBI Taxonomy" id="2774145"/>
    <lineage>
        <taxon>Bacteria</taxon>
        <taxon>Pseudomonadati</taxon>
        <taxon>Pseudomonadota</taxon>
        <taxon>Gammaproteobacteria</taxon>
        <taxon>Lysobacterales</taxon>
        <taxon>Lysobacteraceae</taxon>
        <taxon>Pseudomarimonas</taxon>
    </lineage>
</organism>
<dbReference type="Proteomes" id="UP000613768">
    <property type="component" value="Unassembled WGS sequence"/>
</dbReference>
<dbReference type="SUPFAM" id="SSF55785">
    <property type="entry name" value="PYP-like sensor domain (PAS domain)"/>
    <property type="match status" value="1"/>
</dbReference>
<dbReference type="InterPro" id="IPR003661">
    <property type="entry name" value="HisK_dim/P_dom"/>
</dbReference>
<dbReference type="EMBL" id="JACYTR010000017">
    <property type="protein sequence ID" value="MBD8526138.1"/>
    <property type="molecule type" value="Genomic_DNA"/>
</dbReference>
<sequence>MASTTRLSSKFLLTTIPTMVVAALLFVFGAYVLKLGDRADLNRQLAEQRAAANASLLSYPVWNVDEVTVAAIMRSLSGVPGLVCVELDQLVGLQAPPAVGSCQDRQANVLIEVPVQFSDRGSVQELGRLRHWFDLQPDAAEVWRDLWPLLFQLVLLVMVLMVSAIWAFRRTVLNPLDQVAGSLRVFRETGRREPAVCSSNDELGEFIREYNNGLARQEHAERGLREQLLLQTSLNQTMPTPFAFLDNEFKLISANQAFYQQLGLAHEIDGRSMLATLPAIDWPSIAALVAGEVHRQELHGLVVRGRSRGFSLACSAMLDPVADALRGYVLVLQDISDLLDHERALRAAKDRSEATLAELHRTQASLVQAEKLAALGSLVAGVAHEINTPLGASVTVVSHLRSLLEGLDQQFNREQLRRSVLADFLQQANEGLALLQRSLDSANEQVRRFKQSAVDQVSAQQRAFELGELIGDVVATLRSQWRNSAQRIEYEVPPGIVLDSTPGPLEQVISNCVSNAFVHAFDADQDGVVRIRAERMAGDWVRMVIADNGCGMSADRVRRVFDPFFTTKLGRGGNGLGMHLAYQLVSDVLHGRISVESQPGQGTRVIIDLPLSLRAVVTN</sequence>
<dbReference type="PROSITE" id="PS50109">
    <property type="entry name" value="HIS_KIN"/>
    <property type="match status" value="1"/>
</dbReference>
<dbReference type="InterPro" id="IPR036097">
    <property type="entry name" value="HisK_dim/P_sf"/>
</dbReference>
<evidence type="ECO:0000256" key="4">
    <source>
        <dbReference type="SAM" id="Coils"/>
    </source>
</evidence>
<dbReference type="Gene3D" id="3.30.565.10">
    <property type="entry name" value="Histidine kinase-like ATPase, C-terminal domain"/>
    <property type="match status" value="1"/>
</dbReference>
<proteinExistence type="predicted"/>
<dbReference type="InterPro" id="IPR004358">
    <property type="entry name" value="Sig_transdc_His_kin-like_C"/>
</dbReference>
<dbReference type="InterPro" id="IPR005467">
    <property type="entry name" value="His_kinase_dom"/>
</dbReference>
<name>A0AAW3ZJI0_9GAMM</name>
<feature type="coiled-coil region" evidence="4">
    <location>
        <begin position="425"/>
        <end position="452"/>
    </location>
</feature>
<evidence type="ECO:0000256" key="5">
    <source>
        <dbReference type="SAM" id="Phobius"/>
    </source>
</evidence>
<comment type="caution">
    <text evidence="7">The sequence shown here is derived from an EMBL/GenBank/DDBJ whole genome shotgun (WGS) entry which is preliminary data.</text>
</comment>
<evidence type="ECO:0000313" key="8">
    <source>
        <dbReference type="Proteomes" id="UP000613768"/>
    </source>
</evidence>
<protein>
    <recommendedName>
        <fullName evidence="2">histidine kinase</fullName>
        <ecNumber evidence="2">2.7.13.3</ecNumber>
    </recommendedName>
</protein>
<feature type="transmembrane region" description="Helical" evidence="5">
    <location>
        <begin position="12"/>
        <end position="33"/>
    </location>
</feature>
<dbReference type="PRINTS" id="PR00344">
    <property type="entry name" value="BCTRLSENSOR"/>
</dbReference>